<keyword evidence="4 5" id="KW-0408">Iron</keyword>
<accession>A0ABR0KGD6</accession>
<sequence>MVLSTPNLALTAIAAWVLYLFGIIIYRLTLHPLTKYPGPFLARITQWYDTYHCYLGDRHVNQYRCQQKYGNVFQYSPKYLVVNTPGALKDVYTNSKINPVKKSSHYRFLHDDGHVSTHSAVDKDVHAFKRRVLNGGFSEQALRNLEPLMIATIDRWLIALGADGSKETKGWTKPKNMAKWSNYVTLDVLGDLCFGKPFGMLESDAYRDIPSFMLGRSKVFHVVGSASFSPRVSTNNLQISNSPLNGMYQFIRDNTPFEQYIMPYAYHSLQRLRGFAQKAMQERSVIAADLERNGQQPRKDFVHYLSQAKDPETGKGYGPREMANDLRLLIVAGSDTSSVVMAAIFYYLTRNPAIMEKPQGELRGTFSDANHIVSGPKINSCHYLRAVIDEALRLSPPVSSSLPREIDGGGMNVDGIALPAGTVVGSGTFAMHRNEEYFAEPLTYMPERWLPEYTPAEQITRARTAFFPFSLGSRGCIGKLMAYNELSIVVGRVFWLYDVRLSPGDKIGQDVDGLYEIKDVFVASRDGPIVEFRKHVQE</sequence>
<dbReference type="PROSITE" id="PS00086">
    <property type="entry name" value="CYTOCHROME_P450"/>
    <property type="match status" value="1"/>
</dbReference>
<keyword evidence="2 5" id="KW-0479">Metal-binding</keyword>
<comment type="cofactor">
    <cofactor evidence="1">
        <name>heme</name>
        <dbReference type="ChEBI" id="CHEBI:30413"/>
    </cofactor>
</comment>
<proteinExistence type="inferred from homology"/>
<dbReference type="Pfam" id="PF00067">
    <property type="entry name" value="p450"/>
    <property type="match status" value="1"/>
</dbReference>
<protein>
    <recommendedName>
        <fullName evidence="9">Cytochrome P450</fullName>
    </recommendedName>
</protein>
<keyword evidence="5" id="KW-0349">Heme</keyword>
<dbReference type="InterPro" id="IPR050121">
    <property type="entry name" value="Cytochrome_P450_monoxygenase"/>
</dbReference>
<dbReference type="PANTHER" id="PTHR24305">
    <property type="entry name" value="CYTOCHROME P450"/>
    <property type="match status" value="1"/>
</dbReference>
<dbReference type="Proteomes" id="UP001345013">
    <property type="component" value="Unassembled WGS sequence"/>
</dbReference>
<dbReference type="PANTHER" id="PTHR24305:SF226">
    <property type="entry name" value="CYTOCHROME P450 MONOOXYGENASE"/>
    <property type="match status" value="1"/>
</dbReference>
<evidence type="ECO:0008006" key="9">
    <source>
        <dbReference type="Google" id="ProtNLM"/>
    </source>
</evidence>
<dbReference type="PRINTS" id="PR00385">
    <property type="entry name" value="P450"/>
</dbReference>
<keyword evidence="6" id="KW-1133">Transmembrane helix</keyword>
<dbReference type="SUPFAM" id="SSF48264">
    <property type="entry name" value="Cytochrome P450"/>
    <property type="match status" value="1"/>
</dbReference>
<dbReference type="CDD" id="cd11061">
    <property type="entry name" value="CYP67-like"/>
    <property type="match status" value="1"/>
</dbReference>
<evidence type="ECO:0000256" key="5">
    <source>
        <dbReference type="RuleBase" id="RU000461"/>
    </source>
</evidence>
<comment type="similarity">
    <text evidence="5">Belongs to the cytochrome P450 family.</text>
</comment>
<dbReference type="Gene3D" id="1.10.630.10">
    <property type="entry name" value="Cytochrome P450"/>
    <property type="match status" value="1"/>
</dbReference>
<name>A0ABR0KGD6_9EURO</name>
<evidence type="ECO:0000256" key="4">
    <source>
        <dbReference type="ARBA" id="ARBA00023004"/>
    </source>
</evidence>
<dbReference type="InterPro" id="IPR002401">
    <property type="entry name" value="Cyt_P450_E_grp-I"/>
</dbReference>
<evidence type="ECO:0000256" key="2">
    <source>
        <dbReference type="ARBA" id="ARBA00022723"/>
    </source>
</evidence>
<feature type="transmembrane region" description="Helical" evidence="6">
    <location>
        <begin position="6"/>
        <end position="26"/>
    </location>
</feature>
<keyword evidence="5" id="KW-0503">Monooxygenase</keyword>
<organism evidence="7 8">
    <name type="scientific">Lithohypha guttulata</name>
    <dbReference type="NCBI Taxonomy" id="1690604"/>
    <lineage>
        <taxon>Eukaryota</taxon>
        <taxon>Fungi</taxon>
        <taxon>Dikarya</taxon>
        <taxon>Ascomycota</taxon>
        <taxon>Pezizomycotina</taxon>
        <taxon>Eurotiomycetes</taxon>
        <taxon>Chaetothyriomycetidae</taxon>
        <taxon>Chaetothyriales</taxon>
        <taxon>Trichomeriaceae</taxon>
        <taxon>Lithohypha</taxon>
    </lineage>
</organism>
<dbReference type="InterPro" id="IPR017972">
    <property type="entry name" value="Cyt_P450_CS"/>
</dbReference>
<dbReference type="InterPro" id="IPR036396">
    <property type="entry name" value="Cyt_P450_sf"/>
</dbReference>
<keyword evidence="8" id="KW-1185">Reference proteome</keyword>
<evidence type="ECO:0000256" key="1">
    <source>
        <dbReference type="ARBA" id="ARBA00001971"/>
    </source>
</evidence>
<dbReference type="PRINTS" id="PR00463">
    <property type="entry name" value="EP450I"/>
</dbReference>
<gene>
    <name evidence="7" type="ORF">LTR24_002998</name>
</gene>
<evidence type="ECO:0000313" key="8">
    <source>
        <dbReference type="Proteomes" id="UP001345013"/>
    </source>
</evidence>
<dbReference type="InterPro" id="IPR001128">
    <property type="entry name" value="Cyt_P450"/>
</dbReference>
<dbReference type="EMBL" id="JAVRRG010000027">
    <property type="protein sequence ID" value="KAK5095527.1"/>
    <property type="molecule type" value="Genomic_DNA"/>
</dbReference>
<keyword evidence="6" id="KW-0472">Membrane</keyword>
<keyword evidence="3 5" id="KW-0560">Oxidoreductase</keyword>
<keyword evidence="6" id="KW-0812">Transmembrane</keyword>
<evidence type="ECO:0000313" key="7">
    <source>
        <dbReference type="EMBL" id="KAK5095527.1"/>
    </source>
</evidence>
<evidence type="ECO:0000256" key="3">
    <source>
        <dbReference type="ARBA" id="ARBA00023002"/>
    </source>
</evidence>
<comment type="caution">
    <text evidence="7">The sequence shown here is derived from an EMBL/GenBank/DDBJ whole genome shotgun (WGS) entry which is preliminary data.</text>
</comment>
<reference evidence="7 8" key="1">
    <citation type="submission" date="2023-08" db="EMBL/GenBank/DDBJ databases">
        <title>Black Yeasts Isolated from many extreme environments.</title>
        <authorList>
            <person name="Coleine C."/>
            <person name="Stajich J.E."/>
            <person name="Selbmann L."/>
        </authorList>
    </citation>
    <scope>NUCLEOTIDE SEQUENCE [LARGE SCALE GENOMIC DNA]</scope>
    <source>
        <strain evidence="7 8">CCFEE 5885</strain>
    </source>
</reference>
<evidence type="ECO:0000256" key="6">
    <source>
        <dbReference type="SAM" id="Phobius"/>
    </source>
</evidence>